<dbReference type="Pfam" id="PF17919">
    <property type="entry name" value="RT_RNaseH_2"/>
    <property type="match status" value="1"/>
</dbReference>
<dbReference type="InterPro" id="IPR041577">
    <property type="entry name" value="RT_RNaseH_2"/>
</dbReference>
<feature type="domain" description="Reverse transcriptase/retrotransposon-derived protein RNase H-like" evidence="1">
    <location>
        <begin position="92"/>
        <end position="179"/>
    </location>
</feature>
<dbReference type="InterPro" id="IPR051320">
    <property type="entry name" value="Viral_Replic_Matur_Polypro"/>
</dbReference>
<reference evidence="2 3" key="1">
    <citation type="submission" date="2019-02" db="EMBL/GenBank/DDBJ databases">
        <title>Genome sequencing of the rare red list fungi Bondarzewia mesenterica.</title>
        <authorList>
            <person name="Buettner E."/>
            <person name="Kellner H."/>
        </authorList>
    </citation>
    <scope>NUCLEOTIDE SEQUENCE [LARGE SCALE GENOMIC DNA]</scope>
    <source>
        <strain evidence="2 3">DSM 108281</strain>
    </source>
</reference>
<dbReference type="PANTHER" id="PTHR33064">
    <property type="entry name" value="POL PROTEIN"/>
    <property type="match status" value="1"/>
</dbReference>
<keyword evidence="3" id="KW-1185">Reference proteome</keyword>
<protein>
    <recommendedName>
        <fullName evidence="1">Reverse transcriptase/retrotransposon-derived protein RNase H-like domain-containing protein</fullName>
    </recommendedName>
</protein>
<gene>
    <name evidence="2" type="ORF">EW146_g896</name>
</gene>
<dbReference type="EMBL" id="SGPL01000021">
    <property type="protein sequence ID" value="THH20446.1"/>
    <property type="molecule type" value="Genomic_DNA"/>
</dbReference>
<sequence length="179" mass="20174">MKYSGGIFSGHKVILCSPKITVVGHRCTPHGCLPEEPHVEKIINWGPCCNLSDVHAFLGTIGVIRIFIHNFAHRAHALTKLMCKEEPFHFRSDQITAQENLKAALLTSPALYLIDYSSKAPIILTIDTSHIAVSFHLCQCDLDNFKIRYYAHFSSITLNDHEARFSQPKLKCYGLFHAL</sequence>
<proteinExistence type="predicted"/>
<evidence type="ECO:0000313" key="3">
    <source>
        <dbReference type="Proteomes" id="UP000310158"/>
    </source>
</evidence>
<comment type="caution">
    <text evidence="2">The sequence shown here is derived from an EMBL/GenBank/DDBJ whole genome shotgun (WGS) entry which is preliminary data.</text>
</comment>
<dbReference type="PANTHER" id="PTHR33064:SF39">
    <property type="match status" value="1"/>
</dbReference>
<dbReference type="Gene3D" id="3.30.70.270">
    <property type="match status" value="1"/>
</dbReference>
<dbReference type="InterPro" id="IPR043502">
    <property type="entry name" value="DNA/RNA_pol_sf"/>
</dbReference>
<accession>A0A4S4M5D0</accession>
<dbReference type="AlphaFoldDB" id="A0A4S4M5D0"/>
<evidence type="ECO:0000313" key="2">
    <source>
        <dbReference type="EMBL" id="THH20446.1"/>
    </source>
</evidence>
<name>A0A4S4M5D0_9AGAM</name>
<dbReference type="SUPFAM" id="SSF56672">
    <property type="entry name" value="DNA/RNA polymerases"/>
    <property type="match status" value="1"/>
</dbReference>
<dbReference type="OrthoDB" id="5599163at2759"/>
<dbReference type="Proteomes" id="UP000310158">
    <property type="component" value="Unassembled WGS sequence"/>
</dbReference>
<organism evidence="2 3">
    <name type="scientific">Bondarzewia mesenterica</name>
    <dbReference type="NCBI Taxonomy" id="1095465"/>
    <lineage>
        <taxon>Eukaryota</taxon>
        <taxon>Fungi</taxon>
        <taxon>Dikarya</taxon>
        <taxon>Basidiomycota</taxon>
        <taxon>Agaricomycotina</taxon>
        <taxon>Agaricomycetes</taxon>
        <taxon>Russulales</taxon>
        <taxon>Bondarzewiaceae</taxon>
        <taxon>Bondarzewia</taxon>
    </lineage>
</organism>
<dbReference type="InterPro" id="IPR043128">
    <property type="entry name" value="Rev_trsase/Diguanyl_cyclase"/>
</dbReference>
<evidence type="ECO:0000259" key="1">
    <source>
        <dbReference type="Pfam" id="PF17919"/>
    </source>
</evidence>